<keyword evidence="1" id="KW-0812">Transmembrane</keyword>
<dbReference type="Proteomes" id="UP001620461">
    <property type="component" value="Unassembled WGS sequence"/>
</dbReference>
<comment type="caution">
    <text evidence="2">The sequence shown here is derived from an EMBL/GenBank/DDBJ whole genome shotgun (WGS) entry which is preliminary data.</text>
</comment>
<evidence type="ECO:0008006" key="4">
    <source>
        <dbReference type="Google" id="ProtNLM"/>
    </source>
</evidence>
<feature type="transmembrane region" description="Helical" evidence="1">
    <location>
        <begin position="6"/>
        <end position="28"/>
    </location>
</feature>
<feature type="transmembrane region" description="Helical" evidence="1">
    <location>
        <begin position="62"/>
        <end position="84"/>
    </location>
</feature>
<dbReference type="RefSeq" id="WP_404547546.1">
    <property type="nucleotide sequence ID" value="NZ_JADIKJ010000012.1"/>
</dbReference>
<name>A0ABW8JIV8_9GAMM</name>
<accession>A0ABW8JIV8</accession>
<keyword evidence="3" id="KW-1185">Reference proteome</keyword>
<reference evidence="2 3" key="1">
    <citation type="submission" date="2020-10" db="EMBL/GenBank/DDBJ databases">
        <title>Phylogeny of dyella-like bacteria.</title>
        <authorList>
            <person name="Fu J."/>
        </authorList>
    </citation>
    <scope>NUCLEOTIDE SEQUENCE [LARGE SCALE GENOMIC DNA]</scope>
    <source>
        <strain evidence="2 3">JP1</strain>
    </source>
</reference>
<keyword evidence="1" id="KW-1133">Transmembrane helix</keyword>
<protein>
    <recommendedName>
        <fullName evidence="4">GlsB/YeaQ/YmgE family stress response membrane protein</fullName>
    </recommendedName>
</protein>
<dbReference type="EMBL" id="JADIKJ010000012">
    <property type="protein sequence ID" value="MFK2901020.1"/>
    <property type="molecule type" value="Genomic_DNA"/>
</dbReference>
<evidence type="ECO:0000313" key="3">
    <source>
        <dbReference type="Proteomes" id="UP001620461"/>
    </source>
</evidence>
<evidence type="ECO:0000256" key="1">
    <source>
        <dbReference type="SAM" id="Phobius"/>
    </source>
</evidence>
<gene>
    <name evidence="2" type="ORF">ISP15_11790</name>
</gene>
<organism evidence="2 3">
    <name type="scientific">Dyella jejuensis</name>
    <dbReference type="NCBI Taxonomy" id="1432009"/>
    <lineage>
        <taxon>Bacteria</taxon>
        <taxon>Pseudomonadati</taxon>
        <taxon>Pseudomonadota</taxon>
        <taxon>Gammaproteobacteria</taxon>
        <taxon>Lysobacterales</taxon>
        <taxon>Rhodanobacteraceae</taxon>
        <taxon>Dyella</taxon>
    </lineage>
</organism>
<evidence type="ECO:0000313" key="2">
    <source>
        <dbReference type="EMBL" id="MFK2901020.1"/>
    </source>
</evidence>
<feature type="transmembrane region" description="Helical" evidence="1">
    <location>
        <begin position="35"/>
        <end position="56"/>
    </location>
</feature>
<keyword evidence="1" id="KW-0472">Membrane</keyword>
<sequence>MIELLAIAVIVGMLWVIGSVVGLVFKLVFGLIGGLFGLLAGAIGLFIGGLVMLLILPVIALSLLPVCLPALFLFGLVWVIVHAVRRPATLPASR</sequence>
<proteinExistence type="predicted"/>